<keyword evidence="3" id="KW-1185">Reference proteome</keyword>
<evidence type="ECO:0000313" key="2">
    <source>
        <dbReference type="EMBL" id="GFX95155.1"/>
    </source>
</evidence>
<dbReference type="SMART" id="SM01126">
    <property type="entry name" value="DDE_Tnp_IS1595"/>
    <property type="match status" value="1"/>
</dbReference>
<gene>
    <name evidence="2" type="primary">X975_03759</name>
    <name evidence="2" type="ORF">TNCV_4920981</name>
</gene>
<dbReference type="PANTHER" id="PTHR47163:SF2">
    <property type="entry name" value="SI:DKEY-17M8.2"/>
    <property type="match status" value="1"/>
</dbReference>
<sequence>MSSRMEHLTISFFAVLEEMGQKNLLEWCMRENLISSRYECPKCGKNMVMRERKGTIDGYEWRCRTKGGENPHDVCKSIRKGTWFSKSHLSVCDILILTRHFFGKSMNEFAVKDVRVNKNTVVDWYMFCREVCMAAILKESEPLGGEGKIVEIDESMFGKMKYGKGKPVNGQWVFGGVERNSNKCFFRVVPNRTKEELLSVIKEWVVPGFVIISDCWRAYNCLSHEGYQHLRVNHSLTFKDPETGAHTNSIEGTWSAIKRSLRNHAAHVEGQFDHYLAEYMWRRRRGHSLDDDVFREFLRAITTLYPPMEKDVPS</sequence>
<dbReference type="Pfam" id="PF12762">
    <property type="entry name" value="DDE_Tnp_IS1595"/>
    <property type="match status" value="1"/>
</dbReference>
<dbReference type="EMBL" id="BMAU01021184">
    <property type="protein sequence ID" value="GFX95155.1"/>
    <property type="molecule type" value="Genomic_DNA"/>
</dbReference>
<evidence type="ECO:0000313" key="3">
    <source>
        <dbReference type="Proteomes" id="UP000887159"/>
    </source>
</evidence>
<dbReference type="AlphaFoldDB" id="A0A8X6RJ79"/>
<feature type="domain" description="ISXO2-like transposase" evidence="1">
    <location>
        <begin position="142"/>
        <end position="284"/>
    </location>
</feature>
<dbReference type="InterPro" id="IPR024445">
    <property type="entry name" value="Tnp_ISXO2-like"/>
</dbReference>
<accession>A0A8X6RJ79</accession>
<name>A0A8X6RJ79_TRICX</name>
<dbReference type="Proteomes" id="UP000887159">
    <property type="component" value="Unassembled WGS sequence"/>
</dbReference>
<reference evidence="2" key="1">
    <citation type="submission" date="2020-08" db="EMBL/GenBank/DDBJ databases">
        <title>Multicomponent nature underlies the extraordinary mechanical properties of spider dragline silk.</title>
        <authorList>
            <person name="Kono N."/>
            <person name="Nakamura H."/>
            <person name="Mori M."/>
            <person name="Yoshida Y."/>
            <person name="Ohtoshi R."/>
            <person name="Malay A.D."/>
            <person name="Moran D.A.P."/>
            <person name="Tomita M."/>
            <person name="Numata K."/>
            <person name="Arakawa K."/>
        </authorList>
    </citation>
    <scope>NUCLEOTIDE SEQUENCE</scope>
</reference>
<dbReference type="NCBIfam" id="NF033547">
    <property type="entry name" value="transpos_IS1595"/>
    <property type="match status" value="1"/>
</dbReference>
<dbReference type="PANTHER" id="PTHR47163">
    <property type="entry name" value="DDE_TNP_IS1595 DOMAIN-CONTAINING PROTEIN"/>
    <property type="match status" value="1"/>
</dbReference>
<protein>
    <submittedName>
        <fullName evidence="2">Mitotic-spindle organizing protein 2A</fullName>
    </submittedName>
</protein>
<evidence type="ECO:0000259" key="1">
    <source>
        <dbReference type="SMART" id="SM01126"/>
    </source>
</evidence>
<dbReference type="InterPro" id="IPR053164">
    <property type="entry name" value="IS1016-like_transposase"/>
</dbReference>
<comment type="caution">
    <text evidence="2">The sequence shown here is derived from an EMBL/GenBank/DDBJ whole genome shotgun (WGS) entry which is preliminary data.</text>
</comment>
<organism evidence="2 3">
    <name type="scientific">Trichonephila clavipes</name>
    <name type="common">Golden silk orbweaver</name>
    <name type="synonym">Nephila clavipes</name>
    <dbReference type="NCBI Taxonomy" id="2585209"/>
    <lineage>
        <taxon>Eukaryota</taxon>
        <taxon>Metazoa</taxon>
        <taxon>Ecdysozoa</taxon>
        <taxon>Arthropoda</taxon>
        <taxon>Chelicerata</taxon>
        <taxon>Arachnida</taxon>
        <taxon>Araneae</taxon>
        <taxon>Araneomorphae</taxon>
        <taxon>Entelegynae</taxon>
        <taxon>Araneoidea</taxon>
        <taxon>Nephilidae</taxon>
        <taxon>Trichonephila</taxon>
    </lineage>
</organism>
<proteinExistence type="predicted"/>